<dbReference type="PANTHER" id="PTHR34535">
    <property type="entry name" value="HYDROGENASE MATURATION FACTOR HYPA"/>
    <property type="match status" value="1"/>
</dbReference>
<dbReference type="EMBL" id="VOGC01000006">
    <property type="protein sequence ID" value="MQN01361.1"/>
    <property type="molecule type" value="Genomic_DNA"/>
</dbReference>
<keyword evidence="2 4" id="KW-0479">Metal-binding</keyword>
<evidence type="ECO:0000256" key="4">
    <source>
        <dbReference type="HAMAP-Rule" id="MF_00213"/>
    </source>
</evidence>
<dbReference type="HAMAP" id="MF_00213">
    <property type="entry name" value="HypA_HybF"/>
    <property type="match status" value="1"/>
</dbReference>
<comment type="function">
    <text evidence="4">Involved in the maturation of [NiFe] hydrogenases. Required for nickel insertion into the metal center of the hydrogenase.</text>
</comment>
<evidence type="ECO:0000256" key="1">
    <source>
        <dbReference type="ARBA" id="ARBA00022596"/>
    </source>
</evidence>
<dbReference type="NCBIfam" id="TIGR00100">
    <property type="entry name" value="hypA"/>
    <property type="match status" value="1"/>
</dbReference>
<evidence type="ECO:0000313" key="5">
    <source>
        <dbReference type="EMBL" id="MQN01361.1"/>
    </source>
</evidence>
<dbReference type="PANTHER" id="PTHR34535:SF3">
    <property type="entry name" value="HYDROGENASE MATURATION FACTOR HYPA"/>
    <property type="match status" value="1"/>
</dbReference>
<gene>
    <name evidence="4 5" type="primary">hypA</name>
    <name evidence="5" type="ORF">FRC54_05455</name>
</gene>
<evidence type="ECO:0000256" key="3">
    <source>
        <dbReference type="ARBA" id="ARBA00022833"/>
    </source>
</evidence>
<feature type="binding site" evidence="4">
    <location>
        <position position="93"/>
    </location>
    <ligand>
        <name>Zn(2+)</name>
        <dbReference type="ChEBI" id="CHEBI:29105"/>
    </ligand>
</feature>
<feature type="binding site" evidence="4">
    <location>
        <position position="76"/>
    </location>
    <ligand>
        <name>Zn(2+)</name>
        <dbReference type="ChEBI" id="CHEBI:29105"/>
    </ligand>
</feature>
<comment type="caution">
    <text evidence="5">The sequence shown here is derived from an EMBL/GenBank/DDBJ whole genome shotgun (WGS) entry which is preliminary data.</text>
</comment>
<feature type="binding site" evidence="4">
    <location>
        <position position="90"/>
    </location>
    <ligand>
        <name>Zn(2+)</name>
        <dbReference type="ChEBI" id="CHEBI:29105"/>
    </ligand>
</feature>
<evidence type="ECO:0000256" key="2">
    <source>
        <dbReference type="ARBA" id="ARBA00022723"/>
    </source>
</evidence>
<dbReference type="GO" id="GO:0008270">
    <property type="term" value="F:zinc ion binding"/>
    <property type="evidence" value="ECO:0007669"/>
    <property type="project" value="UniProtKB-UniRule"/>
</dbReference>
<comment type="similarity">
    <text evidence="4">Belongs to the HypA/HybF family.</text>
</comment>
<keyword evidence="6" id="KW-1185">Reference proteome</keyword>
<sequence length="114" mass="12929">MHELSYMMRMVDTALEACKKNDLKKVTEMEISVGEATGLIPHYLKDYYPKCVKGTILEGSDLTVHFIPVMAKCSDCGSEYQPSKENDYRCPNCKSFKAVIVHGREFTLNRLTGE</sequence>
<proteinExistence type="inferred from homology"/>
<keyword evidence="3 4" id="KW-0862">Zinc</keyword>
<dbReference type="AlphaFoldDB" id="A0A6N7J037"/>
<feature type="binding site" evidence="4">
    <location>
        <position position="73"/>
    </location>
    <ligand>
        <name>Zn(2+)</name>
        <dbReference type="ChEBI" id="CHEBI:29105"/>
    </ligand>
</feature>
<dbReference type="Gene3D" id="3.30.2320.80">
    <property type="match status" value="1"/>
</dbReference>
<dbReference type="Pfam" id="PF01155">
    <property type="entry name" value="HypA"/>
    <property type="match status" value="1"/>
</dbReference>
<dbReference type="Proteomes" id="UP000460257">
    <property type="component" value="Unassembled WGS sequence"/>
</dbReference>
<evidence type="ECO:0000313" key="6">
    <source>
        <dbReference type="Proteomes" id="UP000460257"/>
    </source>
</evidence>
<organism evidence="5 6">
    <name type="scientific">Candidatus Weimeria bifida</name>
    <dbReference type="NCBI Taxonomy" id="2599074"/>
    <lineage>
        <taxon>Bacteria</taxon>
        <taxon>Bacillati</taxon>
        <taxon>Bacillota</taxon>
        <taxon>Clostridia</taxon>
        <taxon>Lachnospirales</taxon>
        <taxon>Lachnospiraceae</taxon>
        <taxon>Candidatus Weimeria</taxon>
    </lineage>
</organism>
<dbReference type="InterPro" id="IPR000688">
    <property type="entry name" value="HypA/HybF"/>
</dbReference>
<dbReference type="GO" id="GO:0016151">
    <property type="term" value="F:nickel cation binding"/>
    <property type="evidence" value="ECO:0007669"/>
    <property type="project" value="UniProtKB-UniRule"/>
</dbReference>
<dbReference type="PIRSF" id="PIRSF004761">
    <property type="entry name" value="Hydrgn_mat_HypA"/>
    <property type="match status" value="1"/>
</dbReference>
<reference evidence="5" key="1">
    <citation type="journal article" date="2020" name="Appl. Environ. Microbiol.">
        <title>Medium-Chain Fatty Acid Synthesis by 'Candidatus Weimeria bifida' gen. nov., sp. nov., and 'Candidatus Pseudoramibacter fermentans' sp. nov.</title>
        <authorList>
            <person name="Scarborough M.J."/>
            <person name="Myers K.S."/>
            <person name="Donohue T.J."/>
            <person name="Noguera D.R."/>
        </authorList>
    </citation>
    <scope>NUCLEOTIDE SEQUENCE</scope>
    <source>
        <strain evidence="5">LCO1.1</strain>
    </source>
</reference>
<protein>
    <recommendedName>
        <fullName evidence="4">Hydrogenase maturation factor HypA</fullName>
    </recommendedName>
</protein>
<name>A0A6N7J037_9FIRM</name>
<keyword evidence="1 4" id="KW-0533">Nickel</keyword>
<dbReference type="GO" id="GO:0051604">
    <property type="term" value="P:protein maturation"/>
    <property type="evidence" value="ECO:0007669"/>
    <property type="project" value="InterPro"/>
</dbReference>
<accession>A0A6N7J037</accession>
<feature type="binding site" evidence="4">
    <location>
        <position position="2"/>
    </location>
    <ligand>
        <name>Ni(2+)</name>
        <dbReference type="ChEBI" id="CHEBI:49786"/>
    </ligand>
</feature>